<evidence type="ECO:0000313" key="6">
    <source>
        <dbReference type="Proteomes" id="UP000271624"/>
    </source>
</evidence>
<protein>
    <recommendedName>
        <fullName evidence="4">ATP-grasp domain-containing protein</fullName>
    </recommendedName>
</protein>
<gene>
    <name evidence="5" type="ORF">DSM106972_039870</name>
</gene>
<dbReference type="RefSeq" id="WP_233787439.1">
    <property type="nucleotide sequence ID" value="NZ_RSCL01000009.1"/>
</dbReference>
<dbReference type="SUPFAM" id="SSF56059">
    <property type="entry name" value="Glutathione synthetase ATP-binding domain-like"/>
    <property type="match status" value="1"/>
</dbReference>
<reference evidence="5" key="1">
    <citation type="submission" date="2018-12" db="EMBL/GenBank/DDBJ databases">
        <authorList>
            <person name="Will S."/>
            <person name="Neumann-Schaal M."/>
            <person name="Henke P."/>
        </authorList>
    </citation>
    <scope>NUCLEOTIDE SEQUENCE</scope>
    <source>
        <strain evidence="5">PCC 7102</strain>
    </source>
</reference>
<dbReference type="InterPro" id="IPR011095">
    <property type="entry name" value="Dala_Dala_lig_C"/>
</dbReference>
<keyword evidence="3" id="KW-0547">Nucleotide-binding</keyword>
<dbReference type="Proteomes" id="UP000271624">
    <property type="component" value="Unassembled WGS sequence"/>
</dbReference>
<organism evidence="5 6">
    <name type="scientific">Dulcicalothrix desertica PCC 7102</name>
    <dbReference type="NCBI Taxonomy" id="232991"/>
    <lineage>
        <taxon>Bacteria</taxon>
        <taxon>Bacillati</taxon>
        <taxon>Cyanobacteriota</taxon>
        <taxon>Cyanophyceae</taxon>
        <taxon>Nostocales</taxon>
        <taxon>Calotrichaceae</taxon>
        <taxon>Dulcicalothrix</taxon>
    </lineage>
</organism>
<dbReference type="Gene3D" id="3.30.1490.20">
    <property type="entry name" value="ATP-grasp fold, A domain"/>
    <property type="match status" value="1"/>
</dbReference>
<evidence type="ECO:0000313" key="5">
    <source>
        <dbReference type="EMBL" id="RUT05166.1"/>
    </source>
</evidence>
<proteinExistence type="inferred from homology"/>
<dbReference type="EMBL" id="RSCL01000009">
    <property type="protein sequence ID" value="RUT05166.1"/>
    <property type="molecule type" value="Genomic_DNA"/>
</dbReference>
<comment type="caution">
    <text evidence="5">The sequence shown here is derived from an EMBL/GenBank/DDBJ whole genome shotgun (WGS) entry which is preliminary data.</text>
</comment>
<dbReference type="GO" id="GO:0005524">
    <property type="term" value="F:ATP binding"/>
    <property type="evidence" value="ECO:0007669"/>
    <property type="project" value="UniProtKB-UniRule"/>
</dbReference>
<reference evidence="5" key="2">
    <citation type="journal article" date="2019" name="Genome Biol. Evol.">
        <title>Day and night: Metabolic profiles and evolutionary relationships of six axenic non-marine cyanobacteria.</title>
        <authorList>
            <person name="Will S.E."/>
            <person name="Henke P."/>
            <person name="Boedeker C."/>
            <person name="Huang S."/>
            <person name="Brinkmann H."/>
            <person name="Rohde M."/>
            <person name="Jarek M."/>
            <person name="Friedl T."/>
            <person name="Seufert S."/>
            <person name="Schumacher M."/>
            <person name="Overmann J."/>
            <person name="Neumann-Schaal M."/>
            <person name="Petersen J."/>
        </authorList>
    </citation>
    <scope>NUCLEOTIDE SEQUENCE [LARGE SCALE GENOMIC DNA]</scope>
    <source>
        <strain evidence="5">PCC 7102</strain>
    </source>
</reference>
<keyword evidence="2" id="KW-0436">Ligase</keyword>
<dbReference type="PANTHER" id="PTHR23132">
    <property type="entry name" value="D-ALANINE--D-ALANINE LIGASE"/>
    <property type="match status" value="1"/>
</dbReference>
<evidence type="ECO:0000256" key="2">
    <source>
        <dbReference type="ARBA" id="ARBA00022598"/>
    </source>
</evidence>
<comment type="similarity">
    <text evidence="1">Belongs to the D-alanine--D-alanine ligase family.</text>
</comment>
<dbReference type="InterPro" id="IPR011761">
    <property type="entry name" value="ATP-grasp"/>
</dbReference>
<dbReference type="InterPro" id="IPR013815">
    <property type="entry name" value="ATP_grasp_subdomain_1"/>
</dbReference>
<keyword evidence="6" id="KW-1185">Reference proteome</keyword>
<dbReference type="Pfam" id="PF07478">
    <property type="entry name" value="Dala_Dala_lig_C"/>
    <property type="match status" value="1"/>
</dbReference>
<dbReference type="PROSITE" id="PS50975">
    <property type="entry name" value="ATP_GRASP"/>
    <property type="match status" value="1"/>
</dbReference>
<accession>A0A3S1CDM0</accession>
<evidence type="ECO:0000256" key="1">
    <source>
        <dbReference type="ARBA" id="ARBA00010871"/>
    </source>
</evidence>
<feature type="domain" description="ATP-grasp" evidence="4">
    <location>
        <begin position="122"/>
        <end position="326"/>
    </location>
</feature>
<keyword evidence="3" id="KW-0067">ATP-binding</keyword>
<dbReference type="AlphaFoldDB" id="A0A3S1CDM0"/>
<evidence type="ECO:0000256" key="3">
    <source>
        <dbReference type="PROSITE-ProRule" id="PRU00409"/>
    </source>
</evidence>
<evidence type="ECO:0000259" key="4">
    <source>
        <dbReference type="PROSITE" id="PS50975"/>
    </source>
</evidence>
<dbReference type="GO" id="GO:0008716">
    <property type="term" value="F:D-alanine-D-alanine ligase activity"/>
    <property type="evidence" value="ECO:0007669"/>
    <property type="project" value="InterPro"/>
</dbReference>
<name>A0A3S1CDM0_9CYAN</name>
<dbReference type="Gene3D" id="3.30.470.20">
    <property type="entry name" value="ATP-grasp fold, B domain"/>
    <property type="match status" value="1"/>
</dbReference>
<dbReference type="GO" id="GO:0046872">
    <property type="term" value="F:metal ion binding"/>
    <property type="evidence" value="ECO:0007669"/>
    <property type="project" value="InterPro"/>
</dbReference>
<dbReference type="PANTHER" id="PTHR23132:SF23">
    <property type="entry name" value="D-ALANINE--D-ALANINE LIGASE B"/>
    <property type="match status" value="1"/>
</dbReference>
<sequence length="334" mass="37361">MNQNCKPLKIGLLFERQVDIMSLPNDNEATHYHWRELEEVEAVAESLTALGHHVNKIGTLDALLKLTRNVEDLPDFVWNISVGVVSRNRTALAPAILEQLNIPYTGGDATVKSLTLNKDFLKPLLQWSGILTPSWHRYDSPEDIKSLPNWSFSILKPSCEGYSLGLQCFDSQEGLTKLQQIVGEMRELFSAPILCEEFIVGREITVGVVGNGLPLLLGGVETVNAEGESLQSEILDLTAKRQGKYKKVGVDLSSPDLENVNQIVLQLMQLLKPLDYATFDFRISTSGQPYLLDINADATLHPQRSLAQVAYVAGLSYQELIEIIFNVSWERWQK</sequence>